<comment type="caution">
    <text evidence="2">The sequence shown here is derived from an EMBL/GenBank/DDBJ whole genome shotgun (WGS) entry which is preliminary data.</text>
</comment>
<evidence type="ECO:0000313" key="2">
    <source>
        <dbReference type="EMBL" id="MFC3764293.1"/>
    </source>
</evidence>
<sequence length="132" mass="13789">MNAQSKAGPAELSLVALLAIGVWWLVLGWNWDVVPAGTPNDFTDPHSTLDWVLVGIAVLVGAAWLGLRGRPFAAVLMVVVPIVALSAWRMADAETIGANLWPIGALVLLLAYGATAAAGSVLGLVVRRARAK</sequence>
<keyword evidence="3" id="KW-1185">Reference proteome</keyword>
<evidence type="ECO:0000313" key="3">
    <source>
        <dbReference type="Proteomes" id="UP001595699"/>
    </source>
</evidence>
<accession>A0ABV7YGJ5</accession>
<protein>
    <recommendedName>
        <fullName evidence="4">SPW repeat-containing protein</fullName>
    </recommendedName>
</protein>
<gene>
    <name evidence="2" type="ORF">ACFOUW_25885</name>
</gene>
<dbReference type="RefSeq" id="WP_205115172.1">
    <property type="nucleotide sequence ID" value="NZ_JAFBCM010000001.1"/>
</dbReference>
<dbReference type="EMBL" id="JBHRZH010000023">
    <property type="protein sequence ID" value="MFC3764293.1"/>
    <property type="molecule type" value="Genomic_DNA"/>
</dbReference>
<name>A0ABV7YGJ5_9ACTN</name>
<keyword evidence="1" id="KW-1133">Transmembrane helix</keyword>
<feature type="transmembrane region" description="Helical" evidence="1">
    <location>
        <begin position="72"/>
        <end position="91"/>
    </location>
</feature>
<feature type="transmembrane region" description="Helical" evidence="1">
    <location>
        <begin position="103"/>
        <end position="126"/>
    </location>
</feature>
<evidence type="ECO:0000256" key="1">
    <source>
        <dbReference type="SAM" id="Phobius"/>
    </source>
</evidence>
<evidence type="ECO:0008006" key="4">
    <source>
        <dbReference type="Google" id="ProtNLM"/>
    </source>
</evidence>
<proteinExistence type="predicted"/>
<feature type="transmembrane region" description="Helical" evidence="1">
    <location>
        <begin position="12"/>
        <end position="31"/>
    </location>
</feature>
<dbReference type="Proteomes" id="UP001595699">
    <property type="component" value="Unassembled WGS sequence"/>
</dbReference>
<feature type="transmembrane region" description="Helical" evidence="1">
    <location>
        <begin position="51"/>
        <end position="67"/>
    </location>
</feature>
<keyword evidence="1" id="KW-0812">Transmembrane</keyword>
<reference evidence="3" key="1">
    <citation type="journal article" date="2019" name="Int. J. Syst. Evol. Microbiol.">
        <title>The Global Catalogue of Microorganisms (GCM) 10K type strain sequencing project: providing services to taxonomists for standard genome sequencing and annotation.</title>
        <authorList>
            <consortium name="The Broad Institute Genomics Platform"/>
            <consortium name="The Broad Institute Genome Sequencing Center for Infectious Disease"/>
            <person name="Wu L."/>
            <person name="Ma J."/>
        </authorList>
    </citation>
    <scope>NUCLEOTIDE SEQUENCE [LARGE SCALE GENOMIC DNA]</scope>
    <source>
        <strain evidence="3">CGMCC 4.7241</strain>
    </source>
</reference>
<organism evidence="2 3">
    <name type="scientific">Tenggerimyces flavus</name>
    <dbReference type="NCBI Taxonomy" id="1708749"/>
    <lineage>
        <taxon>Bacteria</taxon>
        <taxon>Bacillati</taxon>
        <taxon>Actinomycetota</taxon>
        <taxon>Actinomycetes</taxon>
        <taxon>Propionibacteriales</taxon>
        <taxon>Nocardioidaceae</taxon>
        <taxon>Tenggerimyces</taxon>
    </lineage>
</organism>
<keyword evidence="1" id="KW-0472">Membrane</keyword>